<protein>
    <submittedName>
        <fullName evidence="1">Uncharacterized protein</fullName>
    </submittedName>
</protein>
<dbReference type="Gene3D" id="1.10.10.1250">
    <property type="entry name" value="RNA polymerase, subunit delta, N-terminal domain"/>
    <property type="match status" value="1"/>
</dbReference>
<dbReference type="InterPro" id="IPR038087">
    <property type="entry name" value="RNAP_delta_N_dom_sf"/>
</dbReference>
<reference evidence="1" key="3">
    <citation type="journal article" date="2019" name="Vet. Microbiol.">
        <title>Mutations associated with change of susceptibility to lincosamides and/or macrolides in field and laboratory-derived Mycoplasma californicum strains in Japan, and development of a rapid detection method for these mutations.</title>
        <authorList>
            <person name="Hata E."/>
            <person name="Nagai K."/>
            <person name="Murakami K."/>
        </authorList>
    </citation>
    <scope>NUCLEOTIDE SEQUENCE</scope>
    <source>
        <strain evidence="1">HAZ160_1</strain>
    </source>
</reference>
<name>A0AAT9F8P6_9BACT</name>
<organism evidence="1">
    <name type="scientific">Mycoplasmopsis californica HAZ160_1</name>
    <dbReference type="NCBI Taxonomy" id="1397850"/>
    <lineage>
        <taxon>Bacteria</taxon>
        <taxon>Bacillati</taxon>
        <taxon>Mycoplasmatota</taxon>
        <taxon>Mycoplasmoidales</taxon>
        <taxon>Metamycoplasmataceae</taxon>
        <taxon>Mycoplasmopsis</taxon>
    </lineage>
</organism>
<reference evidence="1" key="1">
    <citation type="journal article" date="2014" name="Appl. Environ. Microbiol.">
        <title>Molecular Epidemiology of Cases of Mycoplasma californicum Infection in Japan.</title>
        <authorList>
            <person name="Hata E."/>
            <person name="Suzuki K."/>
            <person name="Hanyu H."/>
            <person name="Itoh M."/>
            <person name="Higuchi H."/>
            <person name="Kobayashi H."/>
        </authorList>
    </citation>
    <scope>NUCLEOTIDE SEQUENCE</scope>
    <source>
        <strain evidence="1">HAZ160_1</strain>
    </source>
</reference>
<reference evidence="1" key="2">
    <citation type="journal article" date="2014" name="Genome Announc.">
        <title>Complete Genome Sequence of Mycoplasma californicum Strain HAZ160_1 from Bovine Mastitic Milk in Japan.</title>
        <authorList>
            <person name="Hata E."/>
            <person name="Murakami K."/>
        </authorList>
    </citation>
    <scope>NUCLEOTIDE SEQUENCE</scope>
    <source>
        <strain evidence="1">HAZ160_1</strain>
    </source>
</reference>
<accession>A0AAT9F8P6</accession>
<dbReference type="EMBL" id="AP013353">
    <property type="protein sequence ID" value="BAP01280.1"/>
    <property type="molecule type" value="Genomic_DNA"/>
</dbReference>
<sequence length="104" mass="12324">MHFYLNEEYVHKFNGGYMKTMLDIVSEIALKECDNGVYVEFNTLFEGVEAELKSKWFNEAEEKEVEYEKIRINKLGELYRLLTVDSNFVRNQQGKWSIRPGFGK</sequence>
<dbReference type="KEGG" id="mcm:MCAL160_0940"/>
<dbReference type="AlphaFoldDB" id="A0AAT9F8P6"/>
<proteinExistence type="predicted"/>
<evidence type="ECO:0000313" key="1">
    <source>
        <dbReference type="EMBL" id="BAP01280.1"/>
    </source>
</evidence>
<gene>
    <name evidence="1" type="ORF">MCAL160_0940</name>
</gene>
<reference evidence="1" key="4">
    <citation type="submission" date="2024-06" db="EMBL/GenBank/DDBJ databases">
        <authorList>
            <consortium name="Mycoplasma californicum genome sequencing consortium"/>
            <person name="Hata E."/>
            <person name="Tanaka K."/>
            <person name="Tamamura Y."/>
        </authorList>
    </citation>
    <scope>NUCLEOTIDE SEQUENCE</scope>
    <source>
        <strain evidence="1">HAZ160_1</strain>
    </source>
</reference>
<dbReference type="NCBIfam" id="NF045964">
    <property type="entry name" value="RNAP_delt_plasma"/>
    <property type="match status" value="1"/>
</dbReference>